<dbReference type="Pfam" id="PF25036">
    <property type="entry name" value="VPS13_VAB"/>
    <property type="match status" value="1"/>
</dbReference>
<proteinExistence type="predicted"/>
<dbReference type="OrthoDB" id="428159at2759"/>
<gene>
    <name evidence="3" type="ORF">FRX31_011289</name>
</gene>
<dbReference type="GO" id="GO:0045053">
    <property type="term" value="P:protein retention in Golgi apparatus"/>
    <property type="evidence" value="ECO:0007669"/>
    <property type="project" value="TreeGrafter"/>
</dbReference>
<dbReference type="Gene3D" id="2.30.29.30">
    <property type="entry name" value="Pleckstrin-homology domain (PH domain)/Phosphotyrosine-binding domain (PTB)"/>
    <property type="match status" value="1"/>
</dbReference>
<sequence length="3988" mass="446367">MLAHKFVEQTTESDFYLKKQKTKKSWWSLGWTGDSVKDESEPWRFGEEDWERLNKIIGYKESDGAPVLESQDKGNTLRTSLEVHMKHNASKLVAHQQCLAELSCEDLDCFVMLYSEAKVFDLKLGSYRLSSPHGLLAESATIYDSLVGVFTLKPFGTKFDWSLVAKASPCYMTYIKDSIDQITKFFESGAAVSQTIALETAAAVQMTIDEMKRTAQQQVTRALKDHARFLLDLDIAAPKITIPTNFCPDDSHGTKLLLDLGNLMLHTQDENDLTSPEGNDMYLQFNLGLSDISAFLVDGDYHWSQNSLPMSDNAFPQKHISILPVIDKCGIVLNFQQIRAEHPSYPSTRIAARLPSLGFHFSPASYHRLMQVVKIFQNEDNENSDYVRPWDQADIEGWSSILAWKGVGNREAAWRRRYICLVGPFLYVLESPESKTYKHFISLRGKQVYQVPTEFTGNVEHVLALSDAGQPNSKVVEDVSALILQFDSDDSRKTWQGRFQGAIYRASVSATVTAISDTSSDSGDIESELLDESNVMNTLTMEKFFITGVLDELKVSFSYSCQSNQGFKTMLLSEESPLFEFRAKGGQVELSIRGNDMLIGAVLKSLEIEDLVFCEGNTRPRYLAKSLIKNTEMLTVDAMPTLTNVRNCTNSGSDITQNDGEDDFFEASENLGDFVDCQGQPPGNVPEYLSAQHSFPSGKMSIKPPSFSRIAGLLPDSDLQQGNEDLKLSDTLDSFVKAQIVIYDQMSPLYNNIDKQVTVTLATLSFFCHRPTILAVLEFVNAINIEDESNSLNDKYSEAKEEDDKDDSIDDQHSSTIQEHVVKGLLGKGKSRIIFYLSLNMARAQIILMNENGTQLATLSQNHLLTDIKVFPSSFSIKAALGNLKISDDSLPGSHSYFWVCDMRNSGGTSFVELEFTSFSSIDDDYKGYEYSLFGQLSEVRIIYLNRFIQEIASYFMGLVPKDSKSVVKLKDQVTNSEKWFTTSEIEGSPALKLDLSLRKPIIVMPRRTDSHDYLELDVVHITVQNTFQWLCGDRNEMGAVHLEIMTIQVEDINLTVGTGTGPGESIIKDVKGLSVVLRRSLRDLLHQVPTISVAVKVEVLKAALSNREYQIITECALSNISETPNNIPPLSPIHAAGSDNLDLSFPVPSDAELESLDKESWITMTVLVAVSLVELSLHSGVTRDAALATVQASGAWLLYKSNSLGDGFLSATLKGFAVIDDREGTQQEHRLAIGKSERLGYSPLLFVPDAEKDRTQSDNNVLKQSDVKPVPTMLILDAKLNQTSTSVSICIQRPQLLVALDFLLAVVEFFVPAVRNILTEEDQDPLHVSAIIPDQPTYNQPSIEFSFSPQRPLIIDDERFDHYIYNGKGGVLHLQDRENLDLCSPSIEPIIFVGNGKSLQFKNVHVKNGKYLDSAIYLGADSRYSASEIDHVYLENENGGIDQNPSEVRANSMPAQSVVPDQSTQFIIEFQAIGPELTFFNTSKDVGESLTLSNKLLHAQLDVFCRLVMKGDTLEMSADALGLTMESSGVRILEPFDTSIKFSSASGKINVHIAVSDVFMNFSFSILRLFLAVEEDILAFLRMTSQKRTVICTEFDRVGILQNPHTDQIYTFWRPRAPPGFAILGDYLTPLSKPPAKGVLAVNANLVRVKRPVSFKLIWPAVEYETEDIADIKDTDDLIQHTTMTNIDDNKHERSCSVWFPVAPPGFVALGCVVSMGRKEPPSSSAWCILASSVSPCALRDCVTIRLAESCPSTLAFWRVDNSVGSFLPADSINMSLIGRASELRPIIFGNLDGPSKSHKNSDSQNPRLSQDRDDQNLQSERSSMDSSNRQFEAIASFKLVWWNQGSNSRKKLSIWRPIVPVGMIYLGDIAVQGYEPPNASIVLHDSGDEALYRPPTDYKLVGQIKKQRGVENISFWLPQAPPGFVSMGCVACKSILKQDELSSLRCIRSDMVTGDQFLEESVWDASDVKLATEPFSIWTTGNEVGTFIVRTGFRRPPKRLALRLAGPNVSGTDNTIVDAEIGTFSAALFDDYGGLMVPLFNISLSTIGFSLHGRTDYLDSTVSFSLAARSYNDKYDSWEPLIEPVDGFLRYQYDLNAPGAASQLRVTCTGDLNLNVSVSNANMILQAYASWNNLSLVHETSKNREAIPAIFDGRSTIDIHHKRNYYIIPRNKLGQDLFIRASEIKGFVNVVKMPSGDKKQLKVPVPKNMLDSHLKGKIGRRHRKMVTIIIADGQFPLVEGLSTHQYMVAVHLFPGECISNVSTLKQQSARTCGIGSDRSLSHGLELVNWSETFFFKVDKMDNYTLEMIVTDMGRGETVGFFSTPLKEIAVDLRDTVTSYNPIKDLVWIELSSDKPKSMPQEDISKKFSGRIRCAVLLSAMYEVQNDERNLTKERKPGIIQISPTREGPWTSVRLNYAAPAACWRLGDDVVASEVNVIDGNRYVNIRSLVSVSNHTDLILDLCLTLKESVVHVESMDSDNEQDERENSERFETDEFFETEKFNPAIGWVGCSTHPNQDDLEDGSSYQVELPSGWEWLDDWQVDNAPVNTADGWVYAPDLGHLKWPNTYNHLKFVNYARQRRLIRRRKRVPGSLRQKISVGLLKPGDTIPLPLLGVRAPYNLQLRPWNAAEKNEYSWSSVVDRNSQEDISGKSKEVSEVCVSSLSETEELLHCSCTETSGSSTSNGNTQGLWFCLTIQATEIGKDIHSSPIQDWRLIVKSPLSITNYLPLSAEYSVFDMQDGGQFVSCSRGVFLPGKTVKIYNADLGHQLYFSLLPQGGWLPIHEAVLLSHPTGIPSKTYSLRSTFSERIVQIVLEQNLGKENKGVAKVVRIYAPCWFTSERCPPLTYRLVETTKRRKRNFPLSIPSQQSSEIILEEITQEELLQGYTISSPLNFKILGLSVAISQFGKGHFGPVRDLSSLGDMDGSTDLYALDDDGNCIHLFISSKPCPYSVPTKVISVRPFMTFTNRIGQDIFVKLSSEDEPKVLRFSDCRVAFVSRETGGPEKLQVRLDGTEWCIPFEITKEDTISVVLRKCGGGRGFLRTEIRGYEEGSRFVVVFRLGSANGPIRLENRTINKRISIRQSGLSDDAWMQLDPLSTSNFSWEDPYGQKFIDAKIETGSFTTVQKFSLTSTDKSFVEQRVPEVQFHVVERAHLTVARFTDELTLEAGSPEGRNPPAYIGNWDSSGLPRKMQNNTAPMEFIIELGVVGVSVIDHRPRELSYLFLERVFISYSTGYDGGTTSRFKLILGYLQLDNQIPLTSLPVLLAPEQTTDLHHPVLKLTITMSNESTDGTQVYPYVYIRVTDKSWRLSIHEPIIWAVMDFYNNLQMDRIPKNQTITQVDPEIRVDLIDVSEVRIKISLETEPTQRPHGVLGVWSPILSAVGNAFKLQVHLRKVLHRNRFMRRSSVMPAIMNRIWRDLIHNPLHLLFSVDVLGMTSSTLASLSKGFAELSTDGQFLQMRSKQVWSRRITGVGDGFIQGTEALAQGFAFGVSGVVTKPVESARQSGLLGLAQGLGRAFVGFVVQPMSGALDFFSLTVDGIGASCSRCLGVFSNKTIFQRIRNPRAIHADGIIKEYCEREATGQMILYLAEASRHFGCTEIFKEPSKFALSDCYAEHFIVLYQRIVLITNRRVMLLQCMSPDKMDKRPCKIMWDVPWEDLLALELAKAGHAKPSHLILHLKTFKRSENFVRLIKCSVEEADEGESQAVQICSVVHKFWKEYQADMRCLTLKVPSSQRHVYYSWKESDRRDVHKQINPMIKPREFSSVSSISGERRFIKHSINFQKVWSSELELKGRCTLCRKQGLEDGDICSIWRPICPEGYVSVGDIARVGTHPPTVAALYHNAEGKFSHPVGYDLVWRNCADDYMAPVSIWYPRPPDGFISLGCIAIAGYLEPQNNSVYCVSATLMVETVFEEQKVWAAPDSYPWACHIYQVQSEALQFVALRQSKEESDWKPMRVSDDHQPAVTEEASHSNDGEGNCDTDSVPQV</sequence>
<feature type="region of interest" description="Disordered" evidence="1">
    <location>
        <begin position="794"/>
        <end position="814"/>
    </location>
</feature>
<organism evidence="3 4">
    <name type="scientific">Thalictrum thalictroides</name>
    <name type="common">Rue-anemone</name>
    <name type="synonym">Anemone thalictroides</name>
    <dbReference type="NCBI Taxonomy" id="46969"/>
    <lineage>
        <taxon>Eukaryota</taxon>
        <taxon>Viridiplantae</taxon>
        <taxon>Streptophyta</taxon>
        <taxon>Embryophyta</taxon>
        <taxon>Tracheophyta</taxon>
        <taxon>Spermatophyta</taxon>
        <taxon>Magnoliopsida</taxon>
        <taxon>Ranunculales</taxon>
        <taxon>Ranunculaceae</taxon>
        <taxon>Thalictroideae</taxon>
        <taxon>Thalictrum</taxon>
    </lineage>
</organism>
<accession>A0A7J6WP11</accession>
<evidence type="ECO:0000259" key="2">
    <source>
        <dbReference type="PROSITE" id="PS50003"/>
    </source>
</evidence>
<name>A0A7J6WP11_THATH</name>
<dbReference type="PROSITE" id="PS50003">
    <property type="entry name" value="PH_DOMAIN"/>
    <property type="match status" value="1"/>
</dbReference>
<dbReference type="SUPFAM" id="SSF50729">
    <property type="entry name" value="PH domain-like"/>
    <property type="match status" value="1"/>
</dbReference>
<dbReference type="InterPro" id="IPR009543">
    <property type="entry name" value="VPS13_VAB"/>
</dbReference>
<feature type="compositionally biased region" description="Basic and acidic residues" evidence="1">
    <location>
        <begin position="3949"/>
        <end position="3975"/>
    </location>
</feature>
<evidence type="ECO:0000313" key="3">
    <source>
        <dbReference type="EMBL" id="KAF5199124.1"/>
    </source>
</evidence>
<protein>
    <submittedName>
        <fullName evidence="3">Vacuolar protein sorting-associated protein 13c</fullName>
    </submittedName>
</protein>
<dbReference type="GO" id="GO:0006623">
    <property type="term" value="P:protein targeting to vacuole"/>
    <property type="evidence" value="ECO:0007669"/>
    <property type="project" value="TreeGrafter"/>
</dbReference>
<dbReference type="Pfam" id="PF00169">
    <property type="entry name" value="PH"/>
    <property type="match status" value="1"/>
</dbReference>
<dbReference type="InterPro" id="IPR056748">
    <property type="entry name" value="VPS13-like_C"/>
</dbReference>
<dbReference type="EMBL" id="JABWDY010012399">
    <property type="protein sequence ID" value="KAF5199124.1"/>
    <property type="molecule type" value="Genomic_DNA"/>
</dbReference>
<dbReference type="Proteomes" id="UP000554482">
    <property type="component" value="Unassembled WGS sequence"/>
</dbReference>
<feature type="region of interest" description="Disordered" evidence="1">
    <location>
        <begin position="1795"/>
        <end position="1829"/>
    </location>
</feature>
<dbReference type="PANTHER" id="PTHR16166:SF137">
    <property type="entry name" value="PLECKSTRIN HOMOLOGY (PH) DOMAIN-CONTAINING PROTEIN"/>
    <property type="match status" value="1"/>
</dbReference>
<dbReference type="InterPro" id="IPR009291">
    <property type="entry name" value="Vps62"/>
</dbReference>
<keyword evidence="4" id="KW-1185">Reference proteome</keyword>
<dbReference type="Pfam" id="PF06101">
    <property type="entry name" value="Vps62"/>
    <property type="match status" value="3"/>
</dbReference>
<dbReference type="SMART" id="SM00233">
    <property type="entry name" value="PH"/>
    <property type="match status" value="1"/>
</dbReference>
<dbReference type="PANTHER" id="PTHR16166">
    <property type="entry name" value="VACUOLAR PROTEIN SORTING-ASSOCIATED PROTEIN VPS13"/>
    <property type="match status" value="1"/>
</dbReference>
<feature type="compositionally biased region" description="Acidic residues" evidence="1">
    <location>
        <begin position="800"/>
        <end position="809"/>
    </location>
</feature>
<evidence type="ECO:0000313" key="4">
    <source>
        <dbReference type="Proteomes" id="UP000554482"/>
    </source>
</evidence>
<feature type="compositionally biased region" description="Polar residues" evidence="1">
    <location>
        <begin position="1818"/>
        <end position="1829"/>
    </location>
</feature>
<feature type="domain" description="PH" evidence="2">
    <location>
        <begin position="392"/>
        <end position="504"/>
    </location>
</feature>
<reference evidence="3 4" key="1">
    <citation type="submission" date="2020-06" db="EMBL/GenBank/DDBJ databases">
        <title>Transcriptomic and genomic resources for Thalictrum thalictroides and T. hernandezii: Facilitating candidate gene discovery in an emerging model plant lineage.</title>
        <authorList>
            <person name="Arias T."/>
            <person name="Riano-Pachon D.M."/>
            <person name="Di Stilio V.S."/>
        </authorList>
    </citation>
    <scope>NUCLEOTIDE SEQUENCE [LARGE SCALE GENOMIC DNA]</scope>
    <source>
        <strain evidence="4">cv. WT478/WT964</strain>
        <tissue evidence="3">Leaves</tissue>
    </source>
</reference>
<dbReference type="InterPro" id="IPR011993">
    <property type="entry name" value="PH-like_dom_sf"/>
</dbReference>
<evidence type="ECO:0000256" key="1">
    <source>
        <dbReference type="SAM" id="MobiDB-lite"/>
    </source>
</evidence>
<feature type="region of interest" description="Disordered" evidence="1">
    <location>
        <begin position="3949"/>
        <end position="3988"/>
    </location>
</feature>
<comment type="caution">
    <text evidence="3">The sequence shown here is derived from an EMBL/GenBank/DDBJ whole genome shotgun (WGS) entry which is preliminary data.</text>
</comment>
<dbReference type="Pfam" id="PF25037">
    <property type="entry name" value="VPS13_C"/>
    <property type="match status" value="1"/>
</dbReference>
<dbReference type="InterPro" id="IPR001849">
    <property type="entry name" value="PH_domain"/>
</dbReference>
<dbReference type="InterPro" id="IPR026847">
    <property type="entry name" value="VPS13"/>
</dbReference>